<evidence type="ECO:0000256" key="20">
    <source>
        <dbReference type="ARBA" id="ARBA00047899"/>
    </source>
</evidence>
<evidence type="ECO:0000256" key="24">
    <source>
        <dbReference type="SAM" id="SignalP"/>
    </source>
</evidence>
<evidence type="ECO:0000256" key="4">
    <source>
        <dbReference type="ARBA" id="ARBA00008536"/>
    </source>
</evidence>
<feature type="signal peptide" evidence="24">
    <location>
        <begin position="1"/>
        <end position="24"/>
    </location>
</feature>
<evidence type="ECO:0000256" key="2">
    <source>
        <dbReference type="ARBA" id="ARBA00004479"/>
    </source>
</evidence>
<dbReference type="InterPro" id="IPR050528">
    <property type="entry name" value="L-type_Lectin-RKs"/>
</dbReference>
<dbReference type="InterPro" id="IPR001220">
    <property type="entry name" value="Legume_lectin_dom"/>
</dbReference>
<dbReference type="EMBL" id="PSQE01000003">
    <property type="protein sequence ID" value="RHN68272.1"/>
    <property type="molecule type" value="Genomic_DNA"/>
</dbReference>
<evidence type="ECO:0000256" key="21">
    <source>
        <dbReference type="ARBA" id="ARBA00048679"/>
    </source>
</evidence>
<dbReference type="InterPro" id="IPR000719">
    <property type="entry name" value="Prot_kinase_dom"/>
</dbReference>
<gene>
    <name evidence="28" type="primary">25489328</name>
    <name evidence="26" type="ordered locus">MTR_3g068025</name>
    <name evidence="27" type="ORF">MtrunA17_Chr3g0112111</name>
</gene>
<dbReference type="PANTHER" id="PTHR27007">
    <property type="match status" value="1"/>
</dbReference>
<dbReference type="GO" id="GO:0005886">
    <property type="term" value="C:plasma membrane"/>
    <property type="evidence" value="ECO:0000318"/>
    <property type="project" value="GO_Central"/>
</dbReference>
<comment type="catalytic activity">
    <reaction evidence="21">
        <text>L-seryl-[protein] + ATP = O-phospho-L-seryl-[protein] + ADP + H(+)</text>
        <dbReference type="Rhea" id="RHEA:17989"/>
        <dbReference type="Rhea" id="RHEA-COMP:9863"/>
        <dbReference type="Rhea" id="RHEA-COMP:11604"/>
        <dbReference type="ChEBI" id="CHEBI:15378"/>
        <dbReference type="ChEBI" id="CHEBI:29999"/>
        <dbReference type="ChEBI" id="CHEBI:30616"/>
        <dbReference type="ChEBI" id="CHEBI:83421"/>
        <dbReference type="ChEBI" id="CHEBI:456216"/>
        <dbReference type="EC" id="2.7.11.1"/>
    </reaction>
</comment>
<dbReference type="Proteomes" id="UP000265566">
    <property type="component" value="Chromosome 3"/>
</dbReference>
<evidence type="ECO:0000259" key="25">
    <source>
        <dbReference type="PROSITE" id="PS50011"/>
    </source>
</evidence>
<dbReference type="GO" id="GO:0002229">
    <property type="term" value="P:defense response to oomycetes"/>
    <property type="evidence" value="ECO:0000318"/>
    <property type="project" value="GO_Central"/>
</dbReference>
<evidence type="ECO:0000256" key="8">
    <source>
        <dbReference type="ARBA" id="ARBA00022527"/>
    </source>
</evidence>
<dbReference type="EMBL" id="CM001219">
    <property type="protein sequence ID" value="KEH34730.1"/>
    <property type="molecule type" value="Genomic_DNA"/>
</dbReference>
<dbReference type="GO" id="GO:0030246">
    <property type="term" value="F:carbohydrate binding"/>
    <property type="evidence" value="ECO:0007669"/>
    <property type="project" value="UniProtKB-KW"/>
</dbReference>
<dbReference type="InterPro" id="IPR013320">
    <property type="entry name" value="ConA-like_dom_sf"/>
</dbReference>
<evidence type="ECO:0000256" key="15">
    <source>
        <dbReference type="ARBA" id="ARBA00022840"/>
    </source>
</evidence>
<dbReference type="Gramene" id="rna16606">
    <property type="protein sequence ID" value="RHN68272.1"/>
    <property type="gene ID" value="gene16606"/>
</dbReference>
<dbReference type="GO" id="GO:0009610">
    <property type="term" value="P:response to symbiotic fungus"/>
    <property type="evidence" value="ECO:0007669"/>
    <property type="project" value="UniProtKB-ARBA"/>
</dbReference>
<protein>
    <recommendedName>
        <fullName evidence="6">non-specific serine/threonine protein kinase</fullName>
        <ecNumber evidence="6">2.7.11.1</ecNumber>
    </recommendedName>
</protein>
<evidence type="ECO:0000256" key="19">
    <source>
        <dbReference type="ARBA" id="ARBA00023180"/>
    </source>
</evidence>
<dbReference type="CDD" id="cd06899">
    <property type="entry name" value="lectin_legume_LecRK_Arcelin_ConA"/>
    <property type="match status" value="1"/>
</dbReference>
<name>A0A072V969_MEDTR</name>
<keyword evidence="17 23" id="KW-0472">Membrane</keyword>
<evidence type="ECO:0000256" key="1">
    <source>
        <dbReference type="ARBA" id="ARBA00004236"/>
    </source>
</evidence>
<evidence type="ECO:0000256" key="16">
    <source>
        <dbReference type="ARBA" id="ARBA00022989"/>
    </source>
</evidence>
<dbReference type="HOGENOM" id="CLU_000288_62_3_1"/>
<dbReference type="EnsemblPlants" id="KEH34730">
    <property type="protein sequence ID" value="KEH34730"/>
    <property type="gene ID" value="MTR_3g068025"/>
</dbReference>
<keyword evidence="12" id="KW-0430">Lectin</keyword>
<evidence type="ECO:0000256" key="7">
    <source>
        <dbReference type="ARBA" id="ARBA00022475"/>
    </source>
</evidence>
<dbReference type="EC" id="2.7.11.1" evidence="6"/>
<dbReference type="GO" id="GO:0004675">
    <property type="term" value="F:transmembrane receptor protein serine/threonine kinase activity"/>
    <property type="evidence" value="ECO:0000318"/>
    <property type="project" value="GO_Central"/>
</dbReference>
<evidence type="ECO:0000256" key="18">
    <source>
        <dbReference type="ARBA" id="ARBA00023170"/>
    </source>
</evidence>
<reference evidence="27" key="5">
    <citation type="journal article" date="2018" name="Nat. Plants">
        <title>Whole-genome landscape of Medicago truncatula symbiotic genes.</title>
        <authorList>
            <person name="Pecrix Y."/>
            <person name="Gamas P."/>
            <person name="Carrere S."/>
        </authorList>
    </citation>
    <scope>NUCLEOTIDE SEQUENCE</scope>
    <source>
        <tissue evidence="27">Leaves</tissue>
    </source>
</reference>
<comment type="similarity">
    <text evidence="4">In the N-terminal section; belongs to the leguminous lectin family.</text>
</comment>
<dbReference type="Gene3D" id="2.60.120.200">
    <property type="match status" value="1"/>
</dbReference>
<dbReference type="AlphaFoldDB" id="A0A072V969"/>
<dbReference type="GO" id="GO:0005524">
    <property type="term" value="F:ATP binding"/>
    <property type="evidence" value="ECO:0007669"/>
    <property type="project" value="UniProtKB-UniRule"/>
</dbReference>
<feature type="chain" id="PRO_5014500509" description="non-specific serine/threonine protein kinase" evidence="24">
    <location>
        <begin position="25"/>
        <end position="674"/>
    </location>
</feature>
<dbReference type="KEGG" id="mtr:25489328"/>
<comment type="subcellular location">
    <subcellularLocation>
        <location evidence="1">Cell membrane</location>
    </subcellularLocation>
    <subcellularLocation>
        <location evidence="2">Membrane</location>
        <topology evidence="2">Single-pass type I membrane protein</topology>
    </subcellularLocation>
</comment>
<dbReference type="InterPro" id="IPR008271">
    <property type="entry name" value="Ser/Thr_kinase_AS"/>
</dbReference>
<evidence type="ECO:0000313" key="26">
    <source>
        <dbReference type="EMBL" id="KEH34730.1"/>
    </source>
</evidence>
<organism evidence="26 29">
    <name type="scientific">Medicago truncatula</name>
    <name type="common">Barrel medic</name>
    <name type="synonym">Medicago tribuloides</name>
    <dbReference type="NCBI Taxonomy" id="3880"/>
    <lineage>
        <taxon>Eukaryota</taxon>
        <taxon>Viridiplantae</taxon>
        <taxon>Streptophyta</taxon>
        <taxon>Embryophyta</taxon>
        <taxon>Tracheophyta</taxon>
        <taxon>Spermatophyta</taxon>
        <taxon>Magnoliopsida</taxon>
        <taxon>eudicotyledons</taxon>
        <taxon>Gunneridae</taxon>
        <taxon>Pentapetalae</taxon>
        <taxon>rosids</taxon>
        <taxon>fabids</taxon>
        <taxon>Fabales</taxon>
        <taxon>Fabaceae</taxon>
        <taxon>Papilionoideae</taxon>
        <taxon>50 kb inversion clade</taxon>
        <taxon>NPAAA clade</taxon>
        <taxon>Hologalegina</taxon>
        <taxon>IRL clade</taxon>
        <taxon>Trifolieae</taxon>
        <taxon>Medicago</taxon>
    </lineage>
</organism>
<evidence type="ECO:0000256" key="5">
    <source>
        <dbReference type="ARBA" id="ARBA00010217"/>
    </source>
</evidence>
<keyword evidence="7" id="KW-1003">Cell membrane</keyword>
<evidence type="ECO:0000256" key="12">
    <source>
        <dbReference type="ARBA" id="ARBA00022734"/>
    </source>
</evidence>
<evidence type="ECO:0000256" key="10">
    <source>
        <dbReference type="ARBA" id="ARBA00022692"/>
    </source>
</evidence>
<keyword evidence="29" id="KW-1185">Reference proteome</keyword>
<evidence type="ECO:0000256" key="9">
    <source>
        <dbReference type="ARBA" id="ARBA00022679"/>
    </source>
</evidence>
<keyword evidence="16 23" id="KW-1133">Transmembrane helix</keyword>
<dbReference type="Pfam" id="PF00069">
    <property type="entry name" value="Pkinase"/>
    <property type="match status" value="1"/>
</dbReference>
<dbReference type="Gene3D" id="1.10.510.10">
    <property type="entry name" value="Transferase(Phosphotransferase) domain 1"/>
    <property type="match status" value="1"/>
</dbReference>
<keyword evidence="19" id="KW-0325">Glycoprotein</keyword>
<dbReference type="SUPFAM" id="SSF56112">
    <property type="entry name" value="Protein kinase-like (PK-like)"/>
    <property type="match status" value="1"/>
</dbReference>
<dbReference type="InterPro" id="IPR017441">
    <property type="entry name" value="Protein_kinase_ATP_BS"/>
</dbReference>
<evidence type="ECO:0000256" key="22">
    <source>
        <dbReference type="PROSITE-ProRule" id="PRU10141"/>
    </source>
</evidence>
<evidence type="ECO:0000313" key="30">
    <source>
        <dbReference type="Proteomes" id="UP000265566"/>
    </source>
</evidence>
<dbReference type="FunFam" id="1.10.510.10:FF:000108">
    <property type="entry name" value="L-type lectin-domain containing receptor kinase S.4"/>
    <property type="match status" value="1"/>
</dbReference>
<evidence type="ECO:0000256" key="3">
    <source>
        <dbReference type="ARBA" id="ARBA00007606"/>
    </source>
</evidence>
<comment type="similarity">
    <text evidence="5">In the C-terminal section; belongs to the protein kinase superfamily. Ser/Thr protein kinase family.</text>
</comment>
<feature type="domain" description="Protein kinase" evidence="25">
    <location>
        <begin position="349"/>
        <end position="628"/>
    </location>
</feature>
<evidence type="ECO:0000256" key="17">
    <source>
        <dbReference type="ARBA" id="ARBA00023136"/>
    </source>
</evidence>
<evidence type="ECO:0000256" key="11">
    <source>
        <dbReference type="ARBA" id="ARBA00022729"/>
    </source>
</evidence>
<dbReference type="FunFam" id="3.30.200.20:FF:000423">
    <property type="entry name" value="L-type lectin-domain containing receptor kinase S.1"/>
    <property type="match status" value="1"/>
</dbReference>
<proteinExistence type="inferred from homology"/>
<keyword evidence="10 23" id="KW-0812">Transmembrane</keyword>
<dbReference type="SMART" id="SM00220">
    <property type="entry name" value="S_TKc"/>
    <property type="match status" value="1"/>
</dbReference>
<keyword evidence="13 22" id="KW-0547">Nucleotide-binding</keyword>
<evidence type="ECO:0000313" key="27">
    <source>
        <dbReference type="EMBL" id="RHN68272.1"/>
    </source>
</evidence>
<dbReference type="Pfam" id="PF00139">
    <property type="entry name" value="Lectin_legB"/>
    <property type="match status" value="1"/>
</dbReference>
<sequence>MANIPLYLLCIMVLLASNSIHSHSQQDEFFYAGFNEAATNITLNGGAVIEHKGIIRLTNDTERVLGHAFYSTPIHFKNKTTTKAFSFSTSFAFAIVPQYPKLGGHGFAFTISPSKTLSNGYPSQYLGLLNPHDLGNFSNHLFAVEFDTVQDFEFNDINDNHVGINLNNMVSNKSVKACFFTDGSENKQVQIQDLNLKSGSVIQAWIDYDSSRSIIEVRLSPTSSKPSSPILSYQVDLTPIFKETMYVGFSSSTGLLSGSHYIMGWSFKINGESKTLSLKNLPSLSSHNTRTRKALILGLTISFVILIVLTTGLAFYFKMKNNDVIEAWELEVGPHRFPYKELKQATRGFKDKNLLGFGGFGKVYKGVLPDSKTEIAVKQISQESRQGLQEFISEIETIGKLRHRNLVQLLGWCRKRNDLILVYDFMENGSLDKYIFEQPRAILRWEERFRIIKGVASGLVYLHEEWEQTVIHRDVKAGNVLLDSEMNARLGDFGLAKLYDHGENPSTTRVVGTLGYLAPELTRTGKPTTSSDVFAFGALLLEVVCGRRPIEPKALPEELVLVDWVWDRLRLGAALEIVDPKLAGVYDEVEVLLVIKVGLLCSEDSLERRPTMKQVVRYLEGELPLPELDVFGVKKGGGGRQFEGMYPMSPFFESVNTWSSTGGYDSSLSLSGGR</sequence>
<feature type="binding site" evidence="22">
    <location>
        <position position="378"/>
    </location>
    <ligand>
        <name>ATP</name>
        <dbReference type="ChEBI" id="CHEBI:30616"/>
    </ligand>
</feature>
<dbReference type="FunFam" id="2.60.120.200:FF:000086">
    <property type="entry name" value="L-type lectin-domain containing receptor kinase S.4"/>
    <property type="match status" value="1"/>
</dbReference>
<dbReference type="PROSITE" id="PS00107">
    <property type="entry name" value="PROTEIN_KINASE_ATP"/>
    <property type="match status" value="1"/>
</dbReference>
<dbReference type="InterPro" id="IPR011009">
    <property type="entry name" value="Kinase-like_dom_sf"/>
</dbReference>
<comment type="catalytic activity">
    <reaction evidence="20">
        <text>L-threonyl-[protein] + ATP = O-phospho-L-threonyl-[protein] + ADP + H(+)</text>
        <dbReference type="Rhea" id="RHEA:46608"/>
        <dbReference type="Rhea" id="RHEA-COMP:11060"/>
        <dbReference type="Rhea" id="RHEA-COMP:11605"/>
        <dbReference type="ChEBI" id="CHEBI:15378"/>
        <dbReference type="ChEBI" id="CHEBI:30013"/>
        <dbReference type="ChEBI" id="CHEBI:30616"/>
        <dbReference type="ChEBI" id="CHEBI:61977"/>
        <dbReference type="ChEBI" id="CHEBI:456216"/>
        <dbReference type="EC" id="2.7.11.1"/>
    </reaction>
</comment>
<keyword evidence="9 27" id="KW-0808">Transferase</keyword>
<reference evidence="26 29" key="2">
    <citation type="journal article" date="2014" name="BMC Genomics">
        <title>An improved genome release (version Mt4.0) for the model legume Medicago truncatula.</title>
        <authorList>
            <person name="Tang H."/>
            <person name="Krishnakumar V."/>
            <person name="Bidwell S."/>
            <person name="Rosen B."/>
            <person name="Chan A."/>
            <person name="Zhou S."/>
            <person name="Gentzbittel L."/>
            <person name="Childs K.L."/>
            <person name="Yandell M."/>
            <person name="Gundlach H."/>
            <person name="Mayer K.F."/>
            <person name="Schwartz D.C."/>
            <person name="Town C.D."/>
        </authorList>
    </citation>
    <scope>GENOME REANNOTATION</scope>
    <source>
        <strain evidence="26">A17</strain>
        <strain evidence="28 29">cv. Jemalong A17</strain>
    </source>
</reference>
<dbReference type="SUPFAM" id="SSF49899">
    <property type="entry name" value="Concanavalin A-like lectins/glucanases"/>
    <property type="match status" value="1"/>
</dbReference>
<evidence type="ECO:0000256" key="14">
    <source>
        <dbReference type="ARBA" id="ARBA00022777"/>
    </source>
</evidence>
<evidence type="ECO:0000256" key="13">
    <source>
        <dbReference type="ARBA" id="ARBA00022741"/>
    </source>
</evidence>
<evidence type="ECO:0000256" key="23">
    <source>
        <dbReference type="SAM" id="Phobius"/>
    </source>
</evidence>
<dbReference type="PROSITE" id="PS50011">
    <property type="entry name" value="PROTEIN_KINASE_DOM"/>
    <property type="match status" value="1"/>
</dbReference>
<dbReference type="OrthoDB" id="543442at2759"/>
<keyword evidence="18 26" id="KW-0675">Receptor</keyword>
<dbReference type="Gene3D" id="3.30.200.20">
    <property type="entry name" value="Phosphorylase Kinase, domain 1"/>
    <property type="match status" value="1"/>
</dbReference>
<reference evidence="26 29" key="1">
    <citation type="journal article" date="2011" name="Nature">
        <title>The Medicago genome provides insight into the evolution of rhizobial symbioses.</title>
        <authorList>
            <person name="Young N.D."/>
            <person name="Debelle F."/>
            <person name="Oldroyd G.E."/>
            <person name="Geurts R."/>
            <person name="Cannon S.B."/>
            <person name="Udvardi M.K."/>
            <person name="Benedito V.A."/>
            <person name="Mayer K.F."/>
            <person name="Gouzy J."/>
            <person name="Schoof H."/>
            <person name="Van de Peer Y."/>
            <person name="Proost S."/>
            <person name="Cook D.R."/>
            <person name="Meyers B.C."/>
            <person name="Spannagl M."/>
            <person name="Cheung F."/>
            <person name="De Mita S."/>
            <person name="Krishnakumar V."/>
            <person name="Gundlach H."/>
            <person name="Zhou S."/>
            <person name="Mudge J."/>
            <person name="Bharti A.K."/>
            <person name="Murray J.D."/>
            <person name="Naoumkina M.A."/>
            <person name="Rosen B."/>
            <person name="Silverstein K.A."/>
            <person name="Tang H."/>
            <person name="Rombauts S."/>
            <person name="Zhao P.X."/>
            <person name="Zhou P."/>
            <person name="Barbe V."/>
            <person name="Bardou P."/>
            <person name="Bechner M."/>
            <person name="Bellec A."/>
            <person name="Berger A."/>
            <person name="Berges H."/>
            <person name="Bidwell S."/>
            <person name="Bisseling T."/>
            <person name="Choisne N."/>
            <person name="Couloux A."/>
            <person name="Denny R."/>
            <person name="Deshpande S."/>
            <person name="Dai X."/>
            <person name="Doyle J.J."/>
            <person name="Dudez A.M."/>
            <person name="Farmer A.D."/>
            <person name="Fouteau S."/>
            <person name="Franken C."/>
            <person name="Gibelin C."/>
            <person name="Gish J."/>
            <person name="Goldstein S."/>
            <person name="Gonzalez A.J."/>
            <person name="Green P.J."/>
            <person name="Hallab A."/>
            <person name="Hartog M."/>
            <person name="Hua A."/>
            <person name="Humphray S.J."/>
            <person name="Jeong D.H."/>
            <person name="Jing Y."/>
            <person name="Jocker A."/>
            <person name="Kenton S.M."/>
            <person name="Kim D.J."/>
            <person name="Klee K."/>
            <person name="Lai H."/>
            <person name="Lang C."/>
            <person name="Lin S."/>
            <person name="Macmil S.L."/>
            <person name="Magdelenat G."/>
            <person name="Matthews L."/>
            <person name="McCorrison J."/>
            <person name="Monaghan E.L."/>
            <person name="Mun J.H."/>
            <person name="Najar F.Z."/>
            <person name="Nicholson C."/>
            <person name="Noirot C."/>
            <person name="O'Bleness M."/>
            <person name="Paule C.R."/>
            <person name="Poulain J."/>
            <person name="Prion F."/>
            <person name="Qin B."/>
            <person name="Qu C."/>
            <person name="Retzel E.F."/>
            <person name="Riddle C."/>
            <person name="Sallet E."/>
            <person name="Samain S."/>
            <person name="Samson N."/>
            <person name="Sanders I."/>
            <person name="Saurat O."/>
            <person name="Scarpelli C."/>
            <person name="Schiex T."/>
            <person name="Segurens B."/>
            <person name="Severin A.J."/>
            <person name="Sherrier D.J."/>
            <person name="Shi R."/>
            <person name="Sims S."/>
            <person name="Singer S.R."/>
            <person name="Sinharoy S."/>
            <person name="Sterck L."/>
            <person name="Viollet A."/>
            <person name="Wang B.B."/>
            <person name="Wang K."/>
            <person name="Wang M."/>
            <person name="Wang X."/>
            <person name="Warfsmann J."/>
            <person name="Weissenbach J."/>
            <person name="White D.D."/>
            <person name="White J.D."/>
            <person name="Wiley G.B."/>
            <person name="Wincker P."/>
            <person name="Xing Y."/>
            <person name="Yang L."/>
            <person name="Yao Z."/>
            <person name="Ying F."/>
            <person name="Zhai J."/>
            <person name="Zhou L."/>
            <person name="Zuber A."/>
            <person name="Denarie J."/>
            <person name="Dixon R.A."/>
            <person name="May G.D."/>
            <person name="Schwartz D.C."/>
            <person name="Rogers J."/>
            <person name="Quetier F."/>
            <person name="Town C.D."/>
            <person name="Roe B.A."/>
        </authorList>
    </citation>
    <scope>NUCLEOTIDE SEQUENCE [LARGE SCALE GENOMIC DNA]</scope>
    <source>
        <strain evidence="26">A17</strain>
        <strain evidence="28 29">cv. Jemalong A17</strain>
    </source>
</reference>
<feature type="transmembrane region" description="Helical" evidence="23">
    <location>
        <begin position="294"/>
        <end position="317"/>
    </location>
</feature>
<reference evidence="28" key="3">
    <citation type="submission" date="2015-04" db="UniProtKB">
        <authorList>
            <consortium name="EnsemblPlants"/>
        </authorList>
    </citation>
    <scope>IDENTIFICATION</scope>
    <source>
        <strain evidence="28">cv. Jemalong A17</strain>
    </source>
</reference>
<keyword evidence="11 24" id="KW-0732">Signal</keyword>
<dbReference type="Proteomes" id="UP000002051">
    <property type="component" value="Chromosome 3"/>
</dbReference>
<dbReference type="CDD" id="cd14066">
    <property type="entry name" value="STKc_IRAK"/>
    <property type="match status" value="1"/>
</dbReference>
<comment type="similarity">
    <text evidence="3">Belongs to the leguminous lectin family.</text>
</comment>
<accession>A0A072V969</accession>
<evidence type="ECO:0000256" key="6">
    <source>
        <dbReference type="ARBA" id="ARBA00012513"/>
    </source>
</evidence>
<evidence type="ECO:0000313" key="29">
    <source>
        <dbReference type="Proteomes" id="UP000002051"/>
    </source>
</evidence>
<keyword evidence="8" id="KW-0723">Serine/threonine-protein kinase</keyword>
<dbReference type="PROSITE" id="PS00108">
    <property type="entry name" value="PROTEIN_KINASE_ST"/>
    <property type="match status" value="1"/>
</dbReference>
<evidence type="ECO:0000313" key="28">
    <source>
        <dbReference type="EnsemblPlants" id="KEH34730"/>
    </source>
</evidence>
<keyword evidence="15 22" id="KW-0067">ATP-binding</keyword>
<dbReference type="GO" id="GO:0042742">
    <property type="term" value="P:defense response to bacterium"/>
    <property type="evidence" value="ECO:0000318"/>
    <property type="project" value="GO_Central"/>
</dbReference>
<reference evidence="30" key="4">
    <citation type="journal article" date="2018" name="Nat. Plants">
        <title>Whole-genome landscape of Medicago truncatula symbiotic genes.</title>
        <authorList>
            <person name="Pecrix Y."/>
            <person name="Staton S.E."/>
            <person name="Sallet E."/>
            <person name="Lelandais-Briere C."/>
            <person name="Moreau S."/>
            <person name="Carrere S."/>
            <person name="Blein T."/>
            <person name="Jardinaud M.F."/>
            <person name="Latrasse D."/>
            <person name="Zouine M."/>
            <person name="Zahm M."/>
            <person name="Kreplak J."/>
            <person name="Mayjonade B."/>
            <person name="Satge C."/>
            <person name="Perez M."/>
            <person name="Cauet S."/>
            <person name="Marande W."/>
            <person name="Chantry-Darmon C."/>
            <person name="Lopez-Roques C."/>
            <person name="Bouchez O."/>
            <person name="Berard A."/>
            <person name="Debelle F."/>
            <person name="Munos S."/>
            <person name="Bendahmane A."/>
            <person name="Berges H."/>
            <person name="Niebel A."/>
            <person name="Buitink J."/>
            <person name="Frugier F."/>
            <person name="Benhamed M."/>
            <person name="Crespi M."/>
            <person name="Gouzy J."/>
            <person name="Gamas P."/>
        </authorList>
    </citation>
    <scope>NUCLEOTIDE SEQUENCE [LARGE SCALE GENOMIC DNA]</scope>
    <source>
        <strain evidence="30">cv. Jemalong A17</strain>
    </source>
</reference>
<keyword evidence="14 26" id="KW-0418">Kinase</keyword>